<gene>
    <name evidence="5" type="ORF">SAMN04487864_101200</name>
</gene>
<organism evidence="5 6">
    <name type="scientific">Succiniclasticum ruminis</name>
    <dbReference type="NCBI Taxonomy" id="40841"/>
    <lineage>
        <taxon>Bacteria</taxon>
        <taxon>Bacillati</taxon>
        <taxon>Bacillota</taxon>
        <taxon>Negativicutes</taxon>
        <taxon>Acidaminococcales</taxon>
        <taxon>Acidaminococcaceae</taxon>
        <taxon>Succiniclasticum</taxon>
    </lineage>
</organism>
<keyword evidence="6" id="KW-1185">Reference proteome</keyword>
<keyword evidence="1" id="KW-0808">Transferase</keyword>
<proteinExistence type="predicted"/>
<evidence type="ECO:0000259" key="4">
    <source>
        <dbReference type="Pfam" id="PF08545"/>
    </source>
</evidence>
<name>A0A1G6HRW0_9FIRM</name>
<dbReference type="InterPro" id="IPR013747">
    <property type="entry name" value="ACP_syn_III_C"/>
</dbReference>
<dbReference type="Pfam" id="PF08545">
    <property type="entry name" value="ACP_syn_III"/>
    <property type="match status" value="1"/>
</dbReference>
<evidence type="ECO:0000313" key="6">
    <source>
        <dbReference type="Proteomes" id="UP000198943"/>
    </source>
</evidence>
<dbReference type="GO" id="GO:0006633">
    <property type="term" value="P:fatty acid biosynthetic process"/>
    <property type="evidence" value="ECO:0007669"/>
    <property type="project" value="InterPro"/>
</dbReference>
<evidence type="ECO:0000259" key="3">
    <source>
        <dbReference type="Pfam" id="PF08541"/>
    </source>
</evidence>
<dbReference type="Pfam" id="PF08541">
    <property type="entry name" value="ACP_syn_III_C"/>
    <property type="match status" value="1"/>
</dbReference>
<dbReference type="GO" id="GO:0044550">
    <property type="term" value="P:secondary metabolite biosynthetic process"/>
    <property type="evidence" value="ECO:0007669"/>
    <property type="project" value="TreeGrafter"/>
</dbReference>
<dbReference type="RefSeq" id="WP_093728972.1">
    <property type="nucleotide sequence ID" value="NZ_FMYW01000001.1"/>
</dbReference>
<dbReference type="InterPro" id="IPR013751">
    <property type="entry name" value="ACP_syn_III_N"/>
</dbReference>
<feature type="domain" description="Beta-ketoacyl-[acyl-carrier-protein] synthase III N-terminal" evidence="4">
    <location>
        <begin position="114"/>
        <end position="190"/>
    </location>
</feature>
<dbReference type="Gene3D" id="3.40.47.10">
    <property type="match status" value="1"/>
</dbReference>
<protein>
    <submittedName>
        <fullName evidence="5">3-oxoacyl-[acyl-carrier-protein] synthase-3</fullName>
    </submittedName>
</protein>
<accession>A0A1G6HRW0</accession>
<dbReference type="PANTHER" id="PTHR34069">
    <property type="entry name" value="3-OXOACYL-[ACYL-CARRIER-PROTEIN] SYNTHASE 3"/>
    <property type="match status" value="1"/>
</dbReference>
<dbReference type="InterPro" id="IPR016039">
    <property type="entry name" value="Thiolase-like"/>
</dbReference>
<dbReference type="GO" id="GO:0004315">
    <property type="term" value="F:3-oxoacyl-[acyl-carrier-protein] synthase activity"/>
    <property type="evidence" value="ECO:0007669"/>
    <property type="project" value="InterPro"/>
</dbReference>
<evidence type="ECO:0000256" key="2">
    <source>
        <dbReference type="ARBA" id="ARBA00023315"/>
    </source>
</evidence>
<evidence type="ECO:0000313" key="5">
    <source>
        <dbReference type="EMBL" id="SDB96941.1"/>
    </source>
</evidence>
<feature type="domain" description="Beta-ketoacyl-[acyl-carrier-protein] synthase III C-terminal" evidence="3">
    <location>
        <begin position="257"/>
        <end position="341"/>
    </location>
</feature>
<dbReference type="OrthoDB" id="9815506at2"/>
<keyword evidence="2" id="KW-0012">Acyltransferase</keyword>
<evidence type="ECO:0000256" key="1">
    <source>
        <dbReference type="ARBA" id="ARBA00022679"/>
    </source>
</evidence>
<dbReference type="AlphaFoldDB" id="A0A1G6HRW0"/>
<dbReference type="EMBL" id="FMYW01000001">
    <property type="protein sequence ID" value="SDB96941.1"/>
    <property type="molecule type" value="Genomic_DNA"/>
</dbReference>
<sequence length="361" mass="38705">MQLFSIRGVHIDGIVACVPGKKIDNEASLREMYGDEARLIIESTGIEARYQAAPGTSSSDLCIACAKDLMKGTGAKLEEIGGVIFITFTPDFLMPFNAALVQERLGLSQEIPAFDISLACSGYAYGLYVAAMFARASGKKVLLLDGDIQSAYLSGYDKSTVPVLSDGGSATMISPDGTDTEWTFSFYTDGSGKEALTIPAGGSAAPVNADDLEYQTFSDGSKRRNVDIKMDGFAVFKFVAMDVSKWLIRFMDAVNENADTLNYFIPHQPNIYMIKKLAKKLGFSWEKTWHSGEAVGNAGSASLPTTISLCAGSLLHETDKISKVLVSGFGAGLSASAGIITLDSTAYYKFFQYKGVEAKGQ</sequence>
<dbReference type="PANTHER" id="PTHR34069:SF2">
    <property type="entry name" value="BETA-KETOACYL-[ACYL-CARRIER-PROTEIN] SYNTHASE III"/>
    <property type="match status" value="1"/>
</dbReference>
<dbReference type="SUPFAM" id="SSF53901">
    <property type="entry name" value="Thiolase-like"/>
    <property type="match status" value="1"/>
</dbReference>
<reference evidence="6" key="1">
    <citation type="submission" date="2016-10" db="EMBL/GenBank/DDBJ databases">
        <authorList>
            <person name="Varghese N."/>
            <person name="Submissions S."/>
        </authorList>
    </citation>
    <scope>NUCLEOTIDE SEQUENCE [LARGE SCALE GENOMIC DNA]</scope>
    <source>
        <strain evidence="6">DSM 11005</strain>
    </source>
</reference>
<dbReference type="CDD" id="cd00830">
    <property type="entry name" value="KAS_III"/>
    <property type="match status" value="1"/>
</dbReference>
<dbReference type="Proteomes" id="UP000198943">
    <property type="component" value="Unassembled WGS sequence"/>
</dbReference>